<evidence type="ECO:0000256" key="2">
    <source>
        <dbReference type="ARBA" id="ARBA00004496"/>
    </source>
</evidence>
<gene>
    <name evidence="12" type="ORF">NEPTK9_000039</name>
</gene>
<keyword evidence="13" id="KW-1185">Reference proteome</keyword>
<evidence type="ECO:0000256" key="5">
    <source>
        <dbReference type="ARBA" id="ARBA00020295"/>
    </source>
</evidence>
<dbReference type="EC" id="2.4.1.25" evidence="4"/>
<dbReference type="InterPro" id="IPR017853">
    <property type="entry name" value="GH"/>
</dbReference>
<organism evidence="12 13">
    <name type="scientific">Candidatus Neptunichlamydia vexilliferae</name>
    <dbReference type="NCBI Taxonomy" id="1651774"/>
    <lineage>
        <taxon>Bacteria</taxon>
        <taxon>Pseudomonadati</taxon>
        <taxon>Chlamydiota</taxon>
        <taxon>Chlamydiia</taxon>
        <taxon>Parachlamydiales</taxon>
        <taxon>Simkaniaceae</taxon>
        <taxon>Candidatus Neptunichlamydia</taxon>
    </lineage>
</organism>
<evidence type="ECO:0000256" key="1">
    <source>
        <dbReference type="ARBA" id="ARBA00000439"/>
    </source>
</evidence>
<evidence type="ECO:0000256" key="3">
    <source>
        <dbReference type="ARBA" id="ARBA00005684"/>
    </source>
</evidence>
<comment type="similarity">
    <text evidence="3">Belongs to the disproportionating enzyme family.</text>
</comment>
<comment type="caution">
    <text evidence="12">The sequence shown here is derived from an EMBL/GenBank/DDBJ whole genome shotgun (WGS) entry which is preliminary data.</text>
</comment>
<evidence type="ECO:0000256" key="7">
    <source>
        <dbReference type="ARBA" id="ARBA00022676"/>
    </source>
</evidence>
<dbReference type="InterPro" id="IPR003385">
    <property type="entry name" value="Glyco_hydro_77"/>
</dbReference>
<dbReference type="EMBL" id="JAAEJV010000001">
    <property type="protein sequence ID" value="MBF5058543.1"/>
    <property type="molecule type" value="Genomic_DNA"/>
</dbReference>
<keyword evidence="7 12" id="KW-0328">Glycosyltransferase</keyword>
<evidence type="ECO:0000313" key="13">
    <source>
        <dbReference type="Proteomes" id="UP001194714"/>
    </source>
</evidence>
<evidence type="ECO:0000313" key="12">
    <source>
        <dbReference type="EMBL" id="MBF5058543.1"/>
    </source>
</evidence>
<proteinExistence type="inferred from homology"/>
<evidence type="ECO:0000256" key="6">
    <source>
        <dbReference type="ARBA" id="ARBA00022490"/>
    </source>
</evidence>
<evidence type="ECO:0000256" key="11">
    <source>
        <dbReference type="ARBA" id="ARBA00031501"/>
    </source>
</evidence>
<keyword evidence="8 12" id="KW-0808">Transferase</keyword>
<evidence type="ECO:0000256" key="9">
    <source>
        <dbReference type="ARBA" id="ARBA00023277"/>
    </source>
</evidence>
<dbReference type="SUPFAM" id="SSF51445">
    <property type="entry name" value="(Trans)glycosidases"/>
    <property type="match status" value="1"/>
</dbReference>
<reference evidence="12 13" key="1">
    <citation type="submission" date="2020-01" db="EMBL/GenBank/DDBJ databases">
        <title>Draft genome sequence of Cand. Neptunochlamydia vexilliferae K9.</title>
        <authorList>
            <person name="Schulz F."/>
            <person name="Koestlbacher S."/>
            <person name="Wascher F."/>
            <person name="Pizzetti I."/>
            <person name="Horn M."/>
        </authorList>
    </citation>
    <scope>NUCLEOTIDE SEQUENCE [LARGE SCALE GENOMIC DNA]</scope>
    <source>
        <strain evidence="12 13">K9</strain>
    </source>
</reference>
<dbReference type="GO" id="GO:0004134">
    <property type="term" value="F:4-alpha-glucanotransferase activity"/>
    <property type="evidence" value="ECO:0007669"/>
    <property type="project" value="UniProtKB-EC"/>
</dbReference>
<dbReference type="Pfam" id="PF02446">
    <property type="entry name" value="Glyco_hydro_77"/>
    <property type="match status" value="2"/>
</dbReference>
<comment type="catalytic activity">
    <reaction evidence="1">
        <text>Transfers a segment of a (1-&gt;4)-alpha-D-glucan to a new position in an acceptor, which may be glucose or a (1-&gt;4)-alpha-D-glucan.</text>
        <dbReference type="EC" id="2.4.1.25"/>
    </reaction>
</comment>
<evidence type="ECO:0000256" key="10">
    <source>
        <dbReference type="ARBA" id="ARBA00031423"/>
    </source>
</evidence>
<accession>A0ABS0AWN0</accession>
<evidence type="ECO:0000256" key="8">
    <source>
        <dbReference type="ARBA" id="ARBA00022679"/>
    </source>
</evidence>
<evidence type="ECO:0000256" key="4">
    <source>
        <dbReference type="ARBA" id="ARBA00012560"/>
    </source>
</evidence>
<keyword evidence="9" id="KW-0119">Carbohydrate metabolism</keyword>
<protein>
    <recommendedName>
        <fullName evidence="5">4-alpha-glucanotransferase</fullName>
        <ecNumber evidence="4">2.4.1.25</ecNumber>
    </recommendedName>
    <alternativeName>
        <fullName evidence="10">Amylomaltase</fullName>
    </alternativeName>
    <alternativeName>
        <fullName evidence="11">Disproportionating enzyme</fullName>
    </alternativeName>
</protein>
<dbReference type="Gene3D" id="3.20.20.80">
    <property type="entry name" value="Glycosidases"/>
    <property type="match status" value="2"/>
</dbReference>
<dbReference type="Proteomes" id="UP001194714">
    <property type="component" value="Unassembled WGS sequence"/>
</dbReference>
<comment type="subcellular location">
    <subcellularLocation>
        <location evidence="2">Cytoplasm</location>
    </subcellularLocation>
</comment>
<dbReference type="PANTHER" id="PTHR32518">
    <property type="match status" value="1"/>
</dbReference>
<name>A0ABS0AWN0_9BACT</name>
<keyword evidence="6" id="KW-0963">Cytoplasm</keyword>
<sequence length="444" mass="51306">MSLEQTAVGRGWKRVGVRHHHGIQVPLLSIWTEQSQGCGEFLDLIPLIDWLSDLGMDVLQLLPLNDSGEDASPYKALSGTALHPIYLSLHALTDEKLTFSESKRVPYWEVLEKKLAFLKKYVADMEKVILEDPSYQAFVERSPHLRYYARYKVKTEGETENFHLIVQYLCHTQLLKVKKHAEKKGVFLKGDIPILLSPKSADVWAHPEFFDLSLQAGSPPTKFDPKGQVWKFPLYNWKAMEENHFEWWRRRIQTAAQYFHLYRIDHIIGFFRIWAIPHGEIADKGFFVPKKEGLMEVQGRKLLETLLSFSDMLPIGEDLGDPPHFIRETMLELGIPGTKILRWSPNIEAYPPASLSTVSTHDLEPSLSQEMVHKSHHTPSLFHINLLQEYLPPELTWGNPEDEVINIPGTENHFNWTYRYKCPLEVLTNDASLNERIKALVRLK</sequence>
<dbReference type="PANTHER" id="PTHR32518:SF3">
    <property type="entry name" value="4-ALPHA-GLUCANOTRANSFERASE"/>
    <property type="match status" value="1"/>
</dbReference>
<dbReference type="RefSeq" id="WP_194846813.1">
    <property type="nucleotide sequence ID" value="NZ_JAAEJV010000001.1"/>
</dbReference>